<feature type="domain" description="Thioredoxin" evidence="7">
    <location>
        <begin position="11"/>
        <end position="134"/>
    </location>
</feature>
<sequence length="587" mass="65650">MLAFARLPFSLLVSSLILACTALPVQSSQTELLVLTPDNFQSTIAHGVWFIEHFSPYCHHCKAFAPTWTELVEENEKKADPGIHLAQVNCAVHGDLCGKNGVTGYPQMNLYKDGKYVETFKQSRDIDILTKYIAAHAEPRNPPAPEPTANAEKVVPLTAEKDELVEEIATRENVNPHGIVLSLDEKNFQETIDKGHVFVKFFAPWCGHCKKLAPIWSQLGGLMQHKLTLAEVDCEAHNALCRKEGVTGYPMLQYYGDQNTMTEYTGGRKLEQLKAFAEKVSGPGVQELKFGELETRIAEYPVLYLFLHSPNDKAIFRQVIEASNALFGSPPFYTSTSASFYDHYNIQPGTAAILALKDHDASAPAAVYTLSRPVSTHAERQELVDWLLRNRLPGALELDSDNFQDIMNAPHKPLVVIAATSQSDKERTAKEVTEMARKWRDMKEQAPVVFTWMDADKWGTWLKSMYGIKASHLPRPIVANHSRLVYYDVDPFGETVKLTSASLFPTINGAARGTLSYKHSENIIERLARYLNDKLVAIEKYVVNNPWHTAFFVVIGMVGLGLGVKRILAESEDAREGGYLRKGDRVD</sequence>
<dbReference type="PANTHER" id="PTHR46426">
    <property type="entry name" value="PROTEIN DISULFIDE-ISOMERASE TMX3"/>
    <property type="match status" value="1"/>
</dbReference>
<evidence type="ECO:0000313" key="8">
    <source>
        <dbReference type="EMBL" id="TBU29100.1"/>
    </source>
</evidence>
<dbReference type="EMBL" id="ML143415">
    <property type="protein sequence ID" value="TBU29100.1"/>
    <property type="molecule type" value="Genomic_DNA"/>
</dbReference>
<dbReference type="PANTHER" id="PTHR46426:SF1">
    <property type="entry name" value="PROTEIN DISULFIDE-ISOMERASE TMX3"/>
    <property type="match status" value="1"/>
</dbReference>
<name>A0A4Q9MN40_9APHY</name>
<dbReference type="Pfam" id="PF13848">
    <property type="entry name" value="Thioredoxin_6"/>
    <property type="match status" value="1"/>
</dbReference>
<keyword evidence="2" id="KW-0812">Transmembrane</keyword>
<keyword evidence="3" id="KW-1133">Transmembrane helix</keyword>
<evidence type="ECO:0000256" key="4">
    <source>
        <dbReference type="ARBA" id="ARBA00023136"/>
    </source>
</evidence>
<dbReference type="SUPFAM" id="SSF52833">
    <property type="entry name" value="Thioredoxin-like"/>
    <property type="match status" value="3"/>
</dbReference>
<dbReference type="GO" id="GO:0005789">
    <property type="term" value="C:endoplasmic reticulum membrane"/>
    <property type="evidence" value="ECO:0007669"/>
    <property type="project" value="UniProtKB-SubCell"/>
</dbReference>
<comment type="subcellular location">
    <subcellularLocation>
        <location evidence="1">Endoplasmic reticulum membrane</location>
        <topology evidence="1">Single-pass membrane protein</topology>
    </subcellularLocation>
</comment>
<evidence type="ECO:0000256" key="1">
    <source>
        <dbReference type="ARBA" id="ARBA00004389"/>
    </source>
</evidence>
<feature type="chain" id="PRO_5020601723" evidence="6">
    <location>
        <begin position="23"/>
        <end position="587"/>
    </location>
</feature>
<feature type="signal peptide" evidence="6">
    <location>
        <begin position="1"/>
        <end position="22"/>
    </location>
</feature>
<evidence type="ECO:0000256" key="2">
    <source>
        <dbReference type="ARBA" id="ARBA00022692"/>
    </source>
</evidence>
<keyword evidence="6" id="KW-0732">Signal</keyword>
<keyword evidence="4" id="KW-0472">Membrane</keyword>
<evidence type="ECO:0000256" key="3">
    <source>
        <dbReference type="ARBA" id="ARBA00022989"/>
    </source>
</evidence>
<dbReference type="PROSITE" id="PS51352">
    <property type="entry name" value="THIOREDOXIN_2"/>
    <property type="match status" value="2"/>
</dbReference>
<dbReference type="InterPro" id="IPR036249">
    <property type="entry name" value="Thioredoxin-like_sf"/>
</dbReference>
<dbReference type="PROSITE" id="PS00194">
    <property type="entry name" value="THIOREDOXIN_1"/>
    <property type="match status" value="1"/>
</dbReference>
<accession>A0A4Q9MN40</accession>
<evidence type="ECO:0000256" key="5">
    <source>
        <dbReference type="ARBA" id="ARBA00045246"/>
    </source>
</evidence>
<dbReference type="Gene3D" id="3.40.30.10">
    <property type="entry name" value="Glutaredoxin"/>
    <property type="match status" value="3"/>
</dbReference>
<reference evidence="8" key="1">
    <citation type="submission" date="2019-01" db="EMBL/GenBank/DDBJ databases">
        <title>Draft genome sequences of three monokaryotic isolates of the white-rot basidiomycete fungus Dichomitus squalens.</title>
        <authorList>
            <consortium name="DOE Joint Genome Institute"/>
            <person name="Lopez S.C."/>
            <person name="Andreopoulos B."/>
            <person name="Pangilinan J."/>
            <person name="Lipzen A."/>
            <person name="Riley R."/>
            <person name="Ahrendt S."/>
            <person name="Ng V."/>
            <person name="Barry K."/>
            <person name="Daum C."/>
            <person name="Grigoriev I.V."/>
            <person name="Hilden K.S."/>
            <person name="Makela M.R."/>
            <person name="de Vries R.P."/>
        </authorList>
    </citation>
    <scope>NUCLEOTIDE SEQUENCE [LARGE SCALE GENOMIC DNA]</scope>
    <source>
        <strain evidence="8">OM18370.1</strain>
    </source>
</reference>
<dbReference type="InterPro" id="IPR052250">
    <property type="entry name" value="PDI_TMX3"/>
</dbReference>
<dbReference type="Pfam" id="PF00085">
    <property type="entry name" value="Thioredoxin"/>
    <property type="match status" value="2"/>
</dbReference>
<feature type="domain" description="Thioredoxin" evidence="7">
    <location>
        <begin position="135"/>
        <end position="282"/>
    </location>
</feature>
<dbReference type="PROSITE" id="PS51257">
    <property type="entry name" value="PROKAR_LIPOPROTEIN"/>
    <property type="match status" value="1"/>
</dbReference>
<dbReference type="InterPro" id="IPR017937">
    <property type="entry name" value="Thioredoxin_CS"/>
</dbReference>
<dbReference type="OrthoDB" id="72053at2759"/>
<gene>
    <name evidence="8" type="ORF">BD311DRAFT_756971</name>
</gene>
<dbReference type="AlphaFoldDB" id="A0A4Q9MN40"/>
<comment type="function">
    <text evidence="5">Probable disulfide isomerase, which participates in the folding of proteins containing disulfide bonds. May act as a dithiol oxidase. Acts as a regulator of endoplasmic reticulum-mitochondria contact sites via its ability to regulate redox signals.</text>
</comment>
<evidence type="ECO:0000256" key="6">
    <source>
        <dbReference type="SAM" id="SignalP"/>
    </source>
</evidence>
<evidence type="ECO:0000259" key="7">
    <source>
        <dbReference type="PROSITE" id="PS51352"/>
    </source>
</evidence>
<dbReference type="Proteomes" id="UP000292957">
    <property type="component" value="Unassembled WGS sequence"/>
</dbReference>
<proteinExistence type="predicted"/>
<dbReference type="InterPro" id="IPR013766">
    <property type="entry name" value="Thioredoxin_domain"/>
</dbReference>
<organism evidence="8">
    <name type="scientific">Dichomitus squalens</name>
    <dbReference type="NCBI Taxonomy" id="114155"/>
    <lineage>
        <taxon>Eukaryota</taxon>
        <taxon>Fungi</taxon>
        <taxon>Dikarya</taxon>
        <taxon>Basidiomycota</taxon>
        <taxon>Agaricomycotina</taxon>
        <taxon>Agaricomycetes</taxon>
        <taxon>Polyporales</taxon>
        <taxon>Polyporaceae</taxon>
        <taxon>Dichomitus</taxon>
    </lineage>
</organism>
<protein>
    <submittedName>
        <fullName evidence="8">Thioredoxin-domain-containing protein</fullName>
    </submittedName>
</protein>